<dbReference type="GO" id="GO:0008235">
    <property type="term" value="F:metalloexopeptidase activity"/>
    <property type="evidence" value="ECO:0007669"/>
    <property type="project" value="InterPro"/>
</dbReference>
<dbReference type="PANTHER" id="PTHR12147:SF26">
    <property type="entry name" value="PEPTIDASE M28 DOMAIN-CONTAINING PROTEIN"/>
    <property type="match status" value="1"/>
</dbReference>
<dbReference type="Gene3D" id="3.40.630.10">
    <property type="entry name" value="Zn peptidases"/>
    <property type="match status" value="1"/>
</dbReference>
<feature type="signal peptide" evidence="1">
    <location>
        <begin position="1"/>
        <end position="24"/>
    </location>
</feature>
<proteinExistence type="predicted"/>
<gene>
    <name evidence="3" type="ORF">C6Y40_23100</name>
</gene>
<dbReference type="AlphaFoldDB" id="A0A2S9V430"/>
<dbReference type="SUPFAM" id="SSF53187">
    <property type="entry name" value="Zn-dependent exopeptidases"/>
    <property type="match status" value="1"/>
</dbReference>
<comment type="caution">
    <text evidence="3">The sequence shown here is derived from an EMBL/GenBank/DDBJ whole genome shotgun (WGS) entry which is preliminary data.</text>
</comment>
<accession>A0A2S9V430</accession>
<dbReference type="InterPro" id="IPR007484">
    <property type="entry name" value="Peptidase_M28"/>
</dbReference>
<keyword evidence="4" id="KW-1185">Reference proteome</keyword>
<evidence type="ECO:0000313" key="4">
    <source>
        <dbReference type="Proteomes" id="UP000238949"/>
    </source>
</evidence>
<evidence type="ECO:0000256" key="1">
    <source>
        <dbReference type="SAM" id="SignalP"/>
    </source>
</evidence>
<evidence type="ECO:0000259" key="2">
    <source>
        <dbReference type="Pfam" id="PF04389"/>
    </source>
</evidence>
<dbReference type="Pfam" id="PF04389">
    <property type="entry name" value="Peptidase_M28"/>
    <property type="match status" value="1"/>
</dbReference>
<name>A0A2S9V430_9ALTE</name>
<feature type="chain" id="PRO_5015606326" evidence="1">
    <location>
        <begin position="25"/>
        <end position="371"/>
    </location>
</feature>
<sequence length="371" mass="40662">MTRIVFLVQLLVVTQLLFSSFSLAQTVSTPSPSAQVSAQSWQILQEIVSDVGARPAGSSNERRLLHDFTNRYWSQSTGVPVNSQPVTFTVRGSKKRSANVWLTFPGKSGEHLVIGAHADSTGEDEGSQGVTDNGIAVALLLALGQQLSTMELEDSVTLVLFGAEEVGLFGSQAFTTALQNDRRFLTGAPFPTAMINLDTIAGGDYLYVHSPTKKVYKRCDKVESYNSSASVRDALMSVASANSLPFRLHPAYPGYREGETGEWSDHAPFACAGIPVGYIEATNFSINGRDGYDGYSQALHPSLWDCFDRSEKTACNPEQEQRWGYIWHTQADRLDKLNQLYPGRLRTQLNAVTELLFNFLTGDKSLQSASD</sequence>
<feature type="domain" description="Peptidase M28" evidence="2">
    <location>
        <begin position="99"/>
        <end position="339"/>
    </location>
</feature>
<evidence type="ECO:0000313" key="3">
    <source>
        <dbReference type="EMBL" id="PRO71191.1"/>
    </source>
</evidence>
<dbReference type="GO" id="GO:0006508">
    <property type="term" value="P:proteolysis"/>
    <property type="evidence" value="ECO:0007669"/>
    <property type="project" value="InterPro"/>
</dbReference>
<dbReference type="RefSeq" id="WP_105936745.1">
    <property type="nucleotide sequence ID" value="NZ_PVNP01000212.1"/>
</dbReference>
<keyword evidence="1" id="KW-0732">Signal</keyword>
<protein>
    <submittedName>
        <fullName evidence="3">Zn-dependent exopeptidase M28</fullName>
    </submittedName>
</protein>
<reference evidence="4" key="1">
    <citation type="journal article" date="2020" name="Int. J. Syst. Evol. Microbiol.">
        <title>Alteromonas alba sp. nov., a marine bacterium isolated from the seawater of the West Pacific Ocean.</title>
        <authorList>
            <person name="Sun C."/>
            <person name="Wu Y.-H."/>
            <person name="Xamxidin M."/>
            <person name="Cheng H."/>
            <person name="Xu X.-W."/>
        </authorList>
    </citation>
    <scope>NUCLEOTIDE SEQUENCE [LARGE SCALE GENOMIC DNA]</scope>
    <source>
        <strain evidence="4">190</strain>
    </source>
</reference>
<dbReference type="InterPro" id="IPR045175">
    <property type="entry name" value="M28_fam"/>
</dbReference>
<dbReference type="EMBL" id="PVNP01000212">
    <property type="protein sequence ID" value="PRO71191.1"/>
    <property type="molecule type" value="Genomic_DNA"/>
</dbReference>
<dbReference type="Proteomes" id="UP000238949">
    <property type="component" value="Unassembled WGS sequence"/>
</dbReference>
<organism evidence="3 4">
    <name type="scientific">Alteromonas alba</name>
    <dbReference type="NCBI Taxonomy" id="2079529"/>
    <lineage>
        <taxon>Bacteria</taxon>
        <taxon>Pseudomonadati</taxon>
        <taxon>Pseudomonadota</taxon>
        <taxon>Gammaproteobacteria</taxon>
        <taxon>Alteromonadales</taxon>
        <taxon>Alteromonadaceae</taxon>
        <taxon>Alteromonas/Salinimonas group</taxon>
        <taxon>Alteromonas</taxon>
    </lineage>
</organism>
<dbReference type="PANTHER" id="PTHR12147">
    <property type="entry name" value="METALLOPEPTIDASE M28 FAMILY MEMBER"/>
    <property type="match status" value="1"/>
</dbReference>
<dbReference type="OrthoDB" id="1521787at2"/>